<evidence type="ECO:0000313" key="1">
    <source>
        <dbReference type="EMBL" id="GFO04407.1"/>
    </source>
</evidence>
<dbReference type="Proteomes" id="UP000735302">
    <property type="component" value="Unassembled WGS sequence"/>
</dbReference>
<proteinExistence type="predicted"/>
<evidence type="ECO:0000313" key="2">
    <source>
        <dbReference type="Proteomes" id="UP000735302"/>
    </source>
</evidence>
<protein>
    <submittedName>
        <fullName evidence="1">Uncharacterized protein</fullName>
    </submittedName>
</protein>
<dbReference type="EMBL" id="BLXT01003739">
    <property type="protein sequence ID" value="GFO04407.1"/>
    <property type="molecule type" value="Genomic_DNA"/>
</dbReference>
<dbReference type="AlphaFoldDB" id="A0AAV4AC00"/>
<sequence>MTSQMASGMHNAFTSPLRKGVLKLMTAFSANSAVLSILSSRQHSPSSTVCNHRYRLPTGQLQHTIFYLTLKTARHPHRGALRRFPHFSCIHLSRLHYHYRTSLICGTIHSCAIPSDMSGLLALGARPLVSHARLRLPCSLSTIKLILRFKRPHRVHSRPSITLKHFARLITQLPISGL</sequence>
<name>A0AAV4AC00_9GAST</name>
<reference evidence="1 2" key="1">
    <citation type="journal article" date="2021" name="Elife">
        <title>Chloroplast acquisition without the gene transfer in kleptoplastic sea slugs, Plakobranchus ocellatus.</title>
        <authorList>
            <person name="Maeda T."/>
            <person name="Takahashi S."/>
            <person name="Yoshida T."/>
            <person name="Shimamura S."/>
            <person name="Takaki Y."/>
            <person name="Nagai Y."/>
            <person name="Toyoda A."/>
            <person name="Suzuki Y."/>
            <person name="Arimoto A."/>
            <person name="Ishii H."/>
            <person name="Satoh N."/>
            <person name="Nishiyama T."/>
            <person name="Hasebe M."/>
            <person name="Maruyama T."/>
            <person name="Minagawa J."/>
            <person name="Obokata J."/>
            <person name="Shigenobu S."/>
        </authorList>
    </citation>
    <scope>NUCLEOTIDE SEQUENCE [LARGE SCALE GENOMIC DNA]</scope>
</reference>
<comment type="caution">
    <text evidence="1">The sequence shown here is derived from an EMBL/GenBank/DDBJ whole genome shotgun (WGS) entry which is preliminary data.</text>
</comment>
<gene>
    <name evidence="1" type="ORF">PoB_003091200</name>
</gene>
<accession>A0AAV4AC00</accession>
<organism evidence="1 2">
    <name type="scientific">Plakobranchus ocellatus</name>
    <dbReference type="NCBI Taxonomy" id="259542"/>
    <lineage>
        <taxon>Eukaryota</taxon>
        <taxon>Metazoa</taxon>
        <taxon>Spiralia</taxon>
        <taxon>Lophotrochozoa</taxon>
        <taxon>Mollusca</taxon>
        <taxon>Gastropoda</taxon>
        <taxon>Heterobranchia</taxon>
        <taxon>Euthyneura</taxon>
        <taxon>Panpulmonata</taxon>
        <taxon>Sacoglossa</taxon>
        <taxon>Placobranchoidea</taxon>
        <taxon>Plakobranchidae</taxon>
        <taxon>Plakobranchus</taxon>
    </lineage>
</organism>
<keyword evidence="2" id="KW-1185">Reference proteome</keyword>